<keyword evidence="1" id="KW-1133">Transmembrane helix</keyword>
<dbReference type="GeneID" id="4617174"/>
<protein>
    <submittedName>
        <fullName evidence="2">Uncharacterized protein</fullName>
    </submittedName>
</protein>
<sequence>MEDFIAAYVFVIALSILVVYTAAVLKPFIFTNVVEVPIAPSKELPTRHIYVYSSVSGLYAVEYEGLDVEEFRKAMGVPGALVAIFEVYPGGYRCVNYANYTVKLGPDPYTGLWCPPPFKTETKPYCIPIGITSRGRWLLVQYRCP</sequence>
<dbReference type="eggNOG" id="arCOG05614">
    <property type="taxonomic scope" value="Archaea"/>
</dbReference>
<organism evidence="2 3">
    <name type="scientific">Pyrobaculum islandicum (strain DSM 4184 / JCM 9189 / GEO3)</name>
    <dbReference type="NCBI Taxonomy" id="384616"/>
    <lineage>
        <taxon>Archaea</taxon>
        <taxon>Thermoproteota</taxon>
        <taxon>Thermoprotei</taxon>
        <taxon>Thermoproteales</taxon>
        <taxon>Thermoproteaceae</taxon>
        <taxon>Pyrobaculum</taxon>
    </lineage>
</organism>
<evidence type="ECO:0000313" key="3">
    <source>
        <dbReference type="Proteomes" id="UP000002595"/>
    </source>
</evidence>
<feature type="transmembrane region" description="Helical" evidence="1">
    <location>
        <begin position="6"/>
        <end position="25"/>
    </location>
</feature>
<dbReference type="Proteomes" id="UP000002595">
    <property type="component" value="Chromosome"/>
</dbReference>
<dbReference type="KEGG" id="pis:Pisl_0874"/>
<accession>A1RSW8</accession>
<evidence type="ECO:0000313" key="2">
    <source>
        <dbReference type="EMBL" id="ABL88050.1"/>
    </source>
</evidence>
<dbReference type="HOGENOM" id="CLU_1782559_0_0_2"/>
<keyword evidence="1" id="KW-0812">Transmembrane</keyword>
<keyword evidence="3" id="KW-1185">Reference proteome</keyword>
<dbReference type="RefSeq" id="WP_011762625.1">
    <property type="nucleotide sequence ID" value="NC_008701.1"/>
</dbReference>
<proteinExistence type="predicted"/>
<dbReference type="AlphaFoldDB" id="A1RSW8"/>
<dbReference type="OrthoDB" id="28053at2157"/>
<keyword evidence="1" id="KW-0472">Membrane</keyword>
<name>A1RSW8_PYRIL</name>
<reference evidence="2" key="1">
    <citation type="submission" date="2006-12" db="EMBL/GenBank/DDBJ databases">
        <title>Complete sequence of Pyrobaculum islandicum DSM 4184.</title>
        <authorList>
            <person name="Copeland A."/>
            <person name="Lucas S."/>
            <person name="Lapidus A."/>
            <person name="Barry K."/>
            <person name="Detter J.C."/>
            <person name="Glavina del Rio T."/>
            <person name="Dalin E."/>
            <person name="Tice H."/>
            <person name="Pitluck S."/>
            <person name="Meincke L."/>
            <person name="Brettin T."/>
            <person name="Bruce D."/>
            <person name="Han C."/>
            <person name="Tapia R."/>
            <person name="Gilna P."/>
            <person name="Schmutz J."/>
            <person name="Larimer F."/>
            <person name="Land M."/>
            <person name="Hauser L."/>
            <person name="Kyrpides N."/>
            <person name="Mikhailova N."/>
            <person name="Cozen A.E."/>
            <person name="Fitz-Gibbon S.T."/>
            <person name="House C.H."/>
            <person name="Saltikov C."/>
            <person name="Lowe T."/>
            <person name="Richardson P."/>
        </authorList>
    </citation>
    <scope>NUCLEOTIDE SEQUENCE [LARGE SCALE GENOMIC DNA]</scope>
    <source>
        <strain evidence="2">DSM 4184</strain>
    </source>
</reference>
<evidence type="ECO:0000256" key="1">
    <source>
        <dbReference type="SAM" id="Phobius"/>
    </source>
</evidence>
<dbReference type="EMBL" id="CP000504">
    <property type="protein sequence ID" value="ABL88050.1"/>
    <property type="molecule type" value="Genomic_DNA"/>
</dbReference>
<gene>
    <name evidence="2" type="ordered locus">Pisl_0874</name>
</gene>
<dbReference type="STRING" id="384616.Pisl_0874"/>